<dbReference type="SUPFAM" id="SSF56024">
    <property type="entry name" value="Phospholipase D/nuclease"/>
    <property type="match status" value="1"/>
</dbReference>
<sequence>MVWTDFENQLKNSINYSLIDENKYEGGSYSPKILINNPDINQFVLTDIQQELTDSVSFSFSVAFVTKSGIALLKSQLSDLNSKGNRGRILISPYLDFNDPLALKELLKLKNVDVRVSPSDMQLHSKFYLFEQGKKQVLISGSSNLTGNALKKNYEWNIKLTSTDNGHLIRASKEEFNRIWQLSSALTYEWIEKYKAQRNQMLKLALIDDEKQVAFTTKIEPNEMQRNALDGLNEVRKNGAKKAIVVSATGTGKTYLSAFDVQQVKPERVLFIVHREQILKKSLESFQRVLGFDSDQACIFKPGMDISEKKYVFAMIQTLSRPEHLSKFNPELFDYVLIDEVHKAGASSYKTVMDYFNPKFLLGMTATPERTDGQNIYELFDYNLAYEIRLQEALDNDLLCPFIYYGVTDIIIDGELIDENSDFSTLVSEERIRHILDKVNYYGYDGEKVRGLIFCSSRKEAVELSHQFNARGLKTKSLTGDDPQVVREEVITDLESGLLDYILTVDIFNEGIDIPSVNQVVMLRNTQSSIVFIQQLGRGLRKHSSKEYVTIIDFIGNYKNNYLIPIALYGDKSMNKDNLRRDIRTENLLSGLTTINFEEIAKKQIFDSISNTSLSNMKLLKDSYTELENKIGRIPYLIDFLKYDQIDPLVFFENNQFKSYIDVLNKFSDRKIVLNDKEQRFLEFITYECLNGKRKHELLLLNCLLKHDGKFSRDQFISILKNNQLPVDEITISSVERVLNLTFLKGQEQKRFATEPLVTLESEYYHLDNDLNTSLQHNRIYFELFKDVIESGLWINKKYSEILTIGQKYSRRDVLKLLNFEKDNTPQNIGGYIVDKAVGVCPIFITYHKADDISDTIKYEDEFLSDSILTWYSKSGRKLTSPDVQTIISSVNGDITLPLFVKKDDGEGSDFYYLGNMKYIESSAEQKVIADKPIVKMNFHLENSVDKSLFEYLTH</sequence>
<dbReference type="Gene3D" id="3.30.870.10">
    <property type="entry name" value="Endonuclease Chain A"/>
    <property type="match status" value="1"/>
</dbReference>
<protein>
    <submittedName>
        <fullName evidence="2">DUF3427 domain-containing protein</fullName>
    </submittedName>
</protein>
<dbReference type="Pfam" id="PF13091">
    <property type="entry name" value="PLDc_2"/>
    <property type="match status" value="1"/>
</dbReference>
<dbReference type="PROSITE" id="PS51194">
    <property type="entry name" value="HELICASE_CTER"/>
    <property type="match status" value="1"/>
</dbReference>
<dbReference type="InterPro" id="IPR058403">
    <property type="entry name" value="DUF8090"/>
</dbReference>
<evidence type="ECO:0000256" key="1">
    <source>
        <dbReference type="ARBA" id="ARBA00023236"/>
    </source>
</evidence>
<dbReference type="GO" id="GO:0009432">
    <property type="term" value="P:SOS response"/>
    <property type="evidence" value="ECO:0007669"/>
    <property type="project" value="UniProtKB-KW"/>
</dbReference>
<dbReference type="InterPro" id="IPR006935">
    <property type="entry name" value="Helicase/UvrB_N"/>
</dbReference>
<gene>
    <name evidence="2" type="ORF">GKS16_08035</name>
</gene>
<dbReference type="GO" id="GO:0005829">
    <property type="term" value="C:cytosol"/>
    <property type="evidence" value="ECO:0007669"/>
    <property type="project" value="TreeGrafter"/>
</dbReference>
<dbReference type="SUPFAM" id="SSF52540">
    <property type="entry name" value="P-loop containing nucleoside triphosphate hydrolases"/>
    <property type="match status" value="1"/>
</dbReference>
<dbReference type="Pfam" id="PF11907">
    <property type="entry name" value="DUF3427"/>
    <property type="match status" value="1"/>
</dbReference>
<keyword evidence="1" id="KW-0227">DNA damage</keyword>
<reference evidence="2 3" key="1">
    <citation type="submission" date="2019-11" db="EMBL/GenBank/DDBJ databases">
        <title>Streptococcus uberis isolated from clinical mastitis cases on a southeastern Queensland dairy.</title>
        <authorList>
            <person name="Workentine M.L."/>
            <person name="Price R."/>
            <person name="Olchowy T."/>
        </authorList>
    </citation>
    <scope>NUCLEOTIDE SEQUENCE [LARGE SCALE GENOMIC DNA]</scope>
    <source>
        <strain evidence="2 3">OLC4459-A17</strain>
    </source>
</reference>
<dbReference type="InterPro" id="IPR050742">
    <property type="entry name" value="Helicase_Restrict-Modif_Enz"/>
</dbReference>
<evidence type="ECO:0000313" key="3">
    <source>
        <dbReference type="Proteomes" id="UP000483839"/>
    </source>
</evidence>
<dbReference type="InterPro" id="IPR025202">
    <property type="entry name" value="PLD-like_dom"/>
</dbReference>
<dbReference type="Pfam" id="PF00271">
    <property type="entry name" value="Helicase_C"/>
    <property type="match status" value="1"/>
</dbReference>
<accession>A0A6L6G9R4</accession>
<dbReference type="CDD" id="cd18032">
    <property type="entry name" value="DEXHc_RE_I_III_res"/>
    <property type="match status" value="1"/>
</dbReference>
<keyword evidence="1" id="KW-0742">SOS response</keyword>
<dbReference type="Pfam" id="PF04851">
    <property type="entry name" value="ResIII"/>
    <property type="match status" value="1"/>
</dbReference>
<dbReference type="InterPro" id="IPR021835">
    <property type="entry name" value="DUF3427"/>
</dbReference>
<dbReference type="InterPro" id="IPR001650">
    <property type="entry name" value="Helicase_C-like"/>
</dbReference>
<dbReference type="SMART" id="SM00487">
    <property type="entry name" value="DEXDc"/>
    <property type="match status" value="1"/>
</dbReference>
<dbReference type="PANTHER" id="PTHR47396:SF1">
    <property type="entry name" value="ATP-DEPENDENT HELICASE IRC3-RELATED"/>
    <property type="match status" value="1"/>
</dbReference>
<dbReference type="Pfam" id="PF26350">
    <property type="entry name" value="DUF8090"/>
    <property type="match status" value="1"/>
</dbReference>
<dbReference type="PANTHER" id="PTHR47396">
    <property type="entry name" value="TYPE I RESTRICTION ENZYME ECOKI R PROTEIN"/>
    <property type="match status" value="1"/>
</dbReference>
<dbReference type="InterPro" id="IPR027417">
    <property type="entry name" value="P-loop_NTPase"/>
</dbReference>
<name>A0A6L6G9R4_STRUB</name>
<dbReference type="GO" id="GO:0005524">
    <property type="term" value="F:ATP binding"/>
    <property type="evidence" value="ECO:0007669"/>
    <property type="project" value="InterPro"/>
</dbReference>
<organism evidence="2 3">
    <name type="scientific">Streptococcus uberis</name>
    <dbReference type="NCBI Taxonomy" id="1349"/>
    <lineage>
        <taxon>Bacteria</taxon>
        <taxon>Bacillati</taxon>
        <taxon>Bacillota</taxon>
        <taxon>Bacilli</taxon>
        <taxon>Lactobacillales</taxon>
        <taxon>Streptococcaceae</taxon>
        <taxon>Streptococcus</taxon>
    </lineage>
</organism>
<dbReference type="SMART" id="SM00490">
    <property type="entry name" value="HELICc"/>
    <property type="match status" value="1"/>
</dbReference>
<dbReference type="GO" id="GO:0016787">
    <property type="term" value="F:hydrolase activity"/>
    <property type="evidence" value="ECO:0007669"/>
    <property type="project" value="InterPro"/>
</dbReference>
<comment type="caution">
    <text evidence="2">The sequence shown here is derived from an EMBL/GenBank/DDBJ whole genome shotgun (WGS) entry which is preliminary data.</text>
</comment>
<dbReference type="RefSeq" id="WP_046389555.1">
    <property type="nucleotide sequence ID" value="NZ_JADFAY010000001.1"/>
</dbReference>
<evidence type="ECO:0000313" key="2">
    <source>
        <dbReference type="EMBL" id="MTD02214.1"/>
    </source>
</evidence>
<dbReference type="PROSITE" id="PS51192">
    <property type="entry name" value="HELICASE_ATP_BIND_1"/>
    <property type="match status" value="1"/>
</dbReference>
<proteinExistence type="predicted"/>
<dbReference type="CDD" id="cd18799">
    <property type="entry name" value="SF2_C_EcoAI-like"/>
    <property type="match status" value="1"/>
</dbReference>
<dbReference type="Proteomes" id="UP000483839">
    <property type="component" value="Unassembled WGS sequence"/>
</dbReference>
<dbReference type="GO" id="GO:0003677">
    <property type="term" value="F:DNA binding"/>
    <property type="evidence" value="ECO:0007669"/>
    <property type="project" value="InterPro"/>
</dbReference>
<dbReference type="Gene3D" id="3.40.50.300">
    <property type="entry name" value="P-loop containing nucleotide triphosphate hydrolases"/>
    <property type="match status" value="2"/>
</dbReference>
<dbReference type="AlphaFoldDB" id="A0A6L6G9R4"/>
<dbReference type="InterPro" id="IPR014001">
    <property type="entry name" value="Helicase_ATP-bd"/>
</dbReference>
<dbReference type="EMBL" id="WLXI01000054">
    <property type="protein sequence ID" value="MTD02214.1"/>
    <property type="molecule type" value="Genomic_DNA"/>
</dbReference>